<dbReference type="Proteomes" id="UP000765509">
    <property type="component" value="Unassembled WGS sequence"/>
</dbReference>
<evidence type="ECO:0000256" key="1">
    <source>
        <dbReference type="SAM" id="MobiDB-lite"/>
    </source>
</evidence>
<keyword evidence="3" id="KW-1185">Reference proteome</keyword>
<organism evidence="2 3">
    <name type="scientific">Austropuccinia psidii MF-1</name>
    <dbReference type="NCBI Taxonomy" id="1389203"/>
    <lineage>
        <taxon>Eukaryota</taxon>
        <taxon>Fungi</taxon>
        <taxon>Dikarya</taxon>
        <taxon>Basidiomycota</taxon>
        <taxon>Pucciniomycotina</taxon>
        <taxon>Pucciniomycetes</taxon>
        <taxon>Pucciniales</taxon>
        <taxon>Sphaerophragmiaceae</taxon>
        <taxon>Austropuccinia</taxon>
    </lineage>
</organism>
<dbReference type="EMBL" id="AVOT02051235">
    <property type="protein sequence ID" value="MBW0546253.1"/>
    <property type="molecule type" value="Genomic_DNA"/>
</dbReference>
<dbReference type="AlphaFoldDB" id="A0A9Q3FYI3"/>
<accession>A0A9Q3FYI3</accession>
<feature type="region of interest" description="Disordered" evidence="1">
    <location>
        <begin position="83"/>
        <end position="130"/>
    </location>
</feature>
<feature type="compositionally biased region" description="Polar residues" evidence="1">
    <location>
        <begin position="94"/>
        <end position="108"/>
    </location>
</feature>
<proteinExistence type="predicted"/>
<name>A0A9Q3FYI3_9BASI</name>
<comment type="caution">
    <text evidence="2">The sequence shown here is derived from an EMBL/GenBank/DDBJ whole genome shotgun (WGS) entry which is preliminary data.</text>
</comment>
<evidence type="ECO:0000313" key="3">
    <source>
        <dbReference type="Proteomes" id="UP000765509"/>
    </source>
</evidence>
<sequence length="130" mass="14494">MVQDPLGAEFITQDLPCNFGEGQDIDGPGPSQWVQAMGHFLVPSKIGPPMAPMDHRPRCAVHGPWTADHSVWSMVHGPRTADHSIWSTDHRTPRTSNGQKKAINTLNQKMHPEPRKGQKGHKFKLHQKSP</sequence>
<gene>
    <name evidence="2" type="ORF">O181_085968</name>
</gene>
<protein>
    <submittedName>
        <fullName evidence="2">Uncharacterized protein</fullName>
    </submittedName>
</protein>
<feature type="compositionally biased region" description="Basic residues" evidence="1">
    <location>
        <begin position="117"/>
        <end position="130"/>
    </location>
</feature>
<reference evidence="2" key="1">
    <citation type="submission" date="2021-03" db="EMBL/GenBank/DDBJ databases">
        <title>Draft genome sequence of rust myrtle Austropuccinia psidii MF-1, a brazilian biotype.</title>
        <authorList>
            <person name="Quecine M.C."/>
            <person name="Pachon D.M.R."/>
            <person name="Bonatelli M.L."/>
            <person name="Correr F.H."/>
            <person name="Franceschini L.M."/>
            <person name="Leite T.F."/>
            <person name="Margarido G.R.A."/>
            <person name="Almeida C.A."/>
            <person name="Ferrarezi J.A."/>
            <person name="Labate C.A."/>
        </authorList>
    </citation>
    <scope>NUCLEOTIDE SEQUENCE</scope>
    <source>
        <strain evidence="2">MF-1</strain>
    </source>
</reference>
<evidence type="ECO:0000313" key="2">
    <source>
        <dbReference type="EMBL" id="MBW0546253.1"/>
    </source>
</evidence>